<dbReference type="Proteomes" id="UP001189429">
    <property type="component" value="Unassembled WGS sequence"/>
</dbReference>
<feature type="compositionally biased region" description="Basic and acidic residues" evidence="1">
    <location>
        <begin position="310"/>
        <end position="325"/>
    </location>
</feature>
<feature type="region of interest" description="Disordered" evidence="1">
    <location>
        <begin position="1"/>
        <end position="37"/>
    </location>
</feature>
<accession>A0ABN9W7V1</accession>
<feature type="region of interest" description="Disordered" evidence="1">
    <location>
        <begin position="253"/>
        <end position="325"/>
    </location>
</feature>
<name>A0ABN9W7V1_9DINO</name>
<evidence type="ECO:0000313" key="2">
    <source>
        <dbReference type="EMBL" id="CAK0880897.1"/>
    </source>
</evidence>
<evidence type="ECO:0000256" key="1">
    <source>
        <dbReference type="SAM" id="MobiDB-lite"/>
    </source>
</evidence>
<proteinExistence type="predicted"/>
<comment type="caution">
    <text evidence="2">The sequence shown here is derived from an EMBL/GenBank/DDBJ whole genome shotgun (WGS) entry which is preliminary data.</text>
</comment>
<dbReference type="EMBL" id="CAUYUJ010018130">
    <property type="protein sequence ID" value="CAK0880897.1"/>
    <property type="molecule type" value="Genomic_DNA"/>
</dbReference>
<evidence type="ECO:0000313" key="3">
    <source>
        <dbReference type="Proteomes" id="UP001189429"/>
    </source>
</evidence>
<reference evidence="2" key="1">
    <citation type="submission" date="2023-10" db="EMBL/GenBank/DDBJ databases">
        <authorList>
            <person name="Chen Y."/>
            <person name="Shah S."/>
            <person name="Dougan E. K."/>
            <person name="Thang M."/>
            <person name="Chan C."/>
        </authorList>
    </citation>
    <scope>NUCLEOTIDE SEQUENCE [LARGE SCALE GENOMIC DNA]</scope>
</reference>
<feature type="non-terminal residue" evidence="2">
    <location>
        <position position="972"/>
    </location>
</feature>
<protein>
    <submittedName>
        <fullName evidence="2">Uncharacterized protein</fullName>
    </submittedName>
</protein>
<keyword evidence="3" id="KW-1185">Reference proteome</keyword>
<feature type="compositionally biased region" description="Basic residues" evidence="1">
    <location>
        <begin position="254"/>
        <end position="263"/>
    </location>
</feature>
<feature type="compositionally biased region" description="Basic and acidic residues" evidence="1">
    <location>
        <begin position="1"/>
        <end position="12"/>
    </location>
</feature>
<organism evidence="2 3">
    <name type="scientific">Prorocentrum cordatum</name>
    <dbReference type="NCBI Taxonomy" id="2364126"/>
    <lineage>
        <taxon>Eukaryota</taxon>
        <taxon>Sar</taxon>
        <taxon>Alveolata</taxon>
        <taxon>Dinophyceae</taxon>
        <taxon>Prorocentrales</taxon>
        <taxon>Prorocentraceae</taxon>
        <taxon>Prorocentrum</taxon>
    </lineage>
</organism>
<gene>
    <name evidence="2" type="ORF">PCOR1329_LOCUS63911</name>
</gene>
<sequence length="972" mass="104510">MPEKASRKDKDSSMGPPPKKSRGAATLTFPSGGASSSVRACLLRRKSDQDVEWIKTPGAPDIACVVCFSGFAPARFFCNWKDFAKAHHAGGPHKDSVDAAIRLYPNKEAASQLMAPVEIADGTSTMIEIYREGMWLPATSTRKETHNSTPKQLKIGDPLSLKFLDGQELKVYIFSDKSGPAGAMRVRVGVQARVDSRRTTMPAPGQVVPGLGNMAIQNARENDTSGAHDDGFHALLQAGAAQWSEVLARGDRAHKGRLARRTGGKGDEGGDYILSEDEAEDGGGGSRGRDAFASPAPPRLVDDSGSEAVRAQDPEGHREDPHRNRWHQENVYEMAHDSAAADMDDGCSAPGDDAASVCSSSVASIAAPSAGARRDSRGGKNPMYWIKKLTVNNALLDLTDKRDLHHGAERARKFEERFPADDTSAKFGKHLTRVGVLLKISPEHVLTTGWPEIRSAYSELCVIDHPPIGVALLALVEKKASELATASTPGMSIRDTDIMDLAGCVAPWQVEGASDTAADGEPVVFDTLRPQLHPLAPILSGGVQANVMAKFSVKKSVCQIISTTDAENIASNMAAAVLNVRIAVDTRFDYIQDVETLYQASEMTTGRSVLQAIVAKLTNINDTTSIDDCATTLAEAVTHYKQYACPFPKESRATLEELIHSTGVKLFDKLPNVPADERSGLLFRGEFAQGEAAILALRGVINDIGQLLGMVPVCDGLSGILQGCMHACSEKNANSARTLANTTRHLVETLRNVKPHATYLNKVNVEHSIALGMASALQFSRSVKSLKGSCKANVLEGARVAEVSKHISDPCVAALALAGGNHISAPKSKNTAIIDNLLRMAEARDKYGNIWSHELPTTNKDWDSFCTVCQGSLMSVDGEALDELIGACGVEREKYAEIMNVFGGIDDPEWKQVQDALAQGRITATCRKLMEIYLDKSVDKPSMRNETKTQIEGHAKHGITKDMFPPCSCGAC</sequence>